<dbReference type="KEGG" id="vg:19738356"/>
<sequence length="345" mass="37324">MFRRFSKAGGGDKPSSRGYQKVSSSYVEDSVAMYRLKEAVQSVNILLPAPITLEMAVLSVDGVKKLVKGQSLARMYAACMRNLECLAKHVPGTGNPGLDAVVETHRENSRRLADACIAAILHMYMSIGTADGTEAFVDHAIKLTAAMEMTMKDLSLAEKALGLRPLRRQADRPTTPPLPMQRGTVLTAAATEREGEQFEDDRIDGCQGAAGQAPKPAPRIKPCKPPCDLDESEKLSSACAWGVEATGEYFEDSVDSIMKLERGPWPDSRTTQRPTGQIENAASTEPPSGTKKVDKRPSQSPLPCDQIEVLYDSRCSASPTKTGAKPKVRPVKPKRKALEPVALSS</sequence>
<dbReference type="GeneID" id="19738356"/>
<dbReference type="Pfam" id="PF04540">
    <property type="entry name" value="Herpes_UL51"/>
    <property type="match status" value="1"/>
</dbReference>
<evidence type="ECO:0000313" key="12">
    <source>
        <dbReference type="Proteomes" id="UP000146149"/>
    </source>
</evidence>
<evidence type="ECO:0000256" key="1">
    <source>
        <dbReference type="ARBA" id="ARBA00004136"/>
    </source>
</evidence>
<feature type="compositionally biased region" description="Basic residues" evidence="10">
    <location>
        <begin position="324"/>
        <end position="335"/>
    </location>
</feature>
<dbReference type="Proteomes" id="UP000146149">
    <property type="component" value="Segment"/>
</dbReference>
<feature type="compositionally biased region" description="Polar residues" evidence="10">
    <location>
        <begin position="268"/>
        <end position="287"/>
    </location>
</feature>
<evidence type="ECO:0000256" key="9">
    <source>
        <dbReference type="ARBA" id="ARBA00023200"/>
    </source>
</evidence>
<proteinExistence type="inferred from homology"/>
<evidence type="ECO:0000256" key="10">
    <source>
        <dbReference type="SAM" id="MobiDB-lite"/>
    </source>
</evidence>
<reference evidence="11 12" key="1">
    <citation type="journal article" date="2014" name="Virus Res.">
        <title>Molecular characterization of the complete genome of falconid herpesvirus strain S-18.</title>
        <authorList>
            <person name="Spatz S.J."/>
            <person name="Volkening J.D."/>
            <person name="Ross T.A."/>
        </authorList>
    </citation>
    <scope>NUCLEOTIDE SEQUENCE [LARGE SCALE GENOMIC DNA]</scope>
    <source>
        <strain evidence="11">S-18</strain>
    </source>
</reference>
<dbReference type="GO" id="GO:0044177">
    <property type="term" value="C:host cell Golgi apparatus"/>
    <property type="evidence" value="ECO:0007669"/>
    <property type="project" value="UniProtKB-SubCell"/>
</dbReference>
<feature type="region of interest" description="Disordered" evidence="10">
    <location>
        <begin position="1"/>
        <end position="20"/>
    </location>
</feature>
<keyword evidence="7" id="KW-1040">Host Golgi apparatus</keyword>
<evidence type="ECO:0000256" key="5">
    <source>
        <dbReference type="ARBA" id="ARBA00022553"/>
    </source>
</evidence>
<keyword evidence="8" id="KW-0946">Virion</keyword>
<evidence type="ECO:0000256" key="2">
    <source>
        <dbReference type="ARBA" id="ARBA00004192"/>
    </source>
</evidence>
<comment type="subcellular location">
    <subcellularLocation>
        <location evidence="1">Host Golgi apparatus</location>
    </subcellularLocation>
    <subcellularLocation>
        <location evidence="2">Host cytoplasm</location>
    </subcellularLocation>
    <subcellularLocation>
        <location evidence="3">Virion tegument</location>
    </subcellularLocation>
</comment>
<gene>
    <name evidence="11" type="ORF">FaHV1S18_068</name>
</gene>
<dbReference type="InterPro" id="IPR007625">
    <property type="entry name" value="Herpes_UL51"/>
</dbReference>
<evidence type="ECO:0000313" key="11">
    <source>
        <dbReference type="EMBL" id="AID52758.1"/>
    </source>
</evidence>
<dbReference type="GO" id="GO:0019033">
    <property type="term" value="C:viral tegument"/>
    <property type="evidence" value="ECO:0007669"/>
    <property type="project" value="UniProtKB-SubCell"/>
</dbReference>
<keyword evidence="6" id="KW-0920">Virion tegument</keyword>
<keyword evidence="5" id="KW-0597">Phosphoprotein</keyword>
<dbReference type="RefSeq" id="YP_009046552.1">
    <property type="nucleotide sequence ID" value="NC_024450.1"/>
</dbReference>
<dbReference type="OrthoDB" id="14321at10239"/>
<comment type="similarity">
    <text evidence="4">Belongs to the herpesviridae UL51 family.</text>
</comment>
<dbReference type="EMBL" id="KJ668231">
    <property type="protein sequence ID" value="AID52758.1"/>
    <property type="molecule type" value="Genomic_DNA"/>
</dbReference>
<keyword evidence="9" id="KW-1035">Host cytoplasm</keyword>
<feature type="region of interest" description="Disordered" evidence="10">
    <location>
        <begin position="204"/>
        <end position="228"/>
    </location>
</feature>
<feature type="region of interest" description="Disordered" evidence="10">
    <location>
        <begin position="260"/>
        <end position="345"/>
    </location>
</feature>
<evidence type="ECO:0000256" key="8">
    <source>
        <dbReference type="ARBA" id="ARBA00022844"/>
    </source>
</evidence>
<accession>A0A068EPM0</accession>
<evidence type="ECO:0000256" key="7">
    <source>
        <dbReference type="ARBA" id="ARBA00022812"/>
    </source>
</evidence>
<organism evidence="11 12">
    <name type="scientific">Falconid herpesvirus 1</name>
    <dbReference type="NCBI Taxonomy" id="1510155"/>
    <lineage>
        <taxon>Viruses</taxon>
        <taxon>Duplodnaviria</taxon>
        <taxon>Heunggongvirae</taxon>
        <taxon>Peploviricota</taxon>
        <taxon>Herviviricetes</taxon>
        <taxon>Herpesvirales</taxon>
        <taxon>Orthoherpesviridae</taxon>
        <taxon>Alphaherpesvirinae</taxon>
        <taxon>Mardivirus</taxon>
        <taxon>Mardivirus columbidalpha1</taxon>
    </lineage>
</organism>
<name>A0A068EPM0_9ALPH</name>
<protein>
    <submittedName>
        <fullName evidence="11">Tegument protein UL51</fullName>
    </submittedName>
</protein>
<feature type="compositionally biased region" description="Pro residues" evidence="10">
    <location>
        <begin position="215"/>
        <end position="225"/>
    </location>
</feature>
<evidence type="ECO:0000256" key="3">
    <source>
        <dbReference type="ARBA" id="ARBA00004535"/>
    </source>
</evidence>
<evidence type="ECO:0000256" key="6">
    <source>
        <dbReference type="ARBA" id="ARBA00022580"/>
    </source>
</evidence>
<evidence type="ECO:0000256" key="4">
    <source>
        <dbReference type="ARBA" id="ARBA00006551"/>
    </source>
</evidence>